<evidence type="ECO:0000256" key="1">
    <source>
        <dbReference type="PROSITE-ProRule" id="PRU00339"/>
    </source>
</evidence>
<dbReference type="SMART" id="SM00456">
    <property type="entry name" value="WW"/>
    <property type="match status" value="1"/>
</dbReference>
<feature type="region of interest" description="Disordered" evidence="2">
    <location>
        <begin position="381"/>
        <end position="431"/>
    </location>
</feature>
<keyword evidence="3" id="KW-0812">Transmembrane</keyword>
<comment type="caution">
    <text evidence="5">The sequence shown here is derived from an EMBL/GenBank/DDBJ whole genome shotgun (WGS) entry which is preliminary data.</text>
</comment>
<dbReference type="SUPFAM" id="SSF48452">
    <property type="entry name" value="TPR-like"/>
    <property type="match status" value="1"/>
</dbReference>
<dbReference type="Gene3D" id="1.25.40.10">
    <property type="entry name" value="Tetratricopeptide repeat domain"/>
    <property type="match status" value="1"/>
</dbReference>
<dbReference type="CDD" id="cd00201">
    <property type="entry name" value="WW"/>
    <property type="match status" value="1"/>
</dbReference>
<evidence type="ECO:0000313" key="5">
    <source>
        <dbReference type="EMBL" id="KAA0171263.1"/>
    </source>
</evidence>
<feature type="repeat" description="TPR" evidence="1">
    <location>
        <begin position="244"/>
        <end position="277"/>
    </location>
</feature>
<evidence type="ECO:0000256" key="3">
    <source>
        <dbReference type="SAM" id="Phobius"/>
    </source>
</evidence>
<gene>
    <name evidence="5" type="ORF">FNF27_06382</name>
</gene>
<keyword evidence="1" id="KW-0802">TPR repeat</keyword>
<dbReference type="InterPro" id="IPR019734">
    <property type="entry name" value="TPR_rpt"/>
</dbReference>
<feature type="compositionally biased region" description="Low complexity" evidence="2">
    <location>
        <begin position="394"/>
        <end position="419"/>
    </location>
</feature>
<name>A0A5A8E0E3_CAFRO</name>
<reference evidence="5 6" key="1">
    <citation type="submission" date="2019-07" db="EMBL/GenBank/DDBJ databases">
        <title>Genomes of Cafeteria roenbergensis.</title>
        <authorList>
            <person name="Fischer M.G."/>
            <person name="Hackl T."/>
            <person name="Roman M."/>
        </authorList>
    </citation>
    <scope>NUCLEOTIDE SEQUENCE [LARGE SCALE GENOMIC DNA]</scope>
    <source>
        <strain evidence="5 6">E4-10P</strain>
    </source>
</reference>
<dbReference type="InterPro" id="IPR001202">
    <property type="entry name" value="WW_dom"/>
</dbReference>
<accession>A0A5A8E0E3</accession>
<dbReference type="EMBL" id="VLTO01000055">
    <property type="protein sequence ID" value="KAA0171263.1"/>
    <property type="molecule type" value="Genomic_DNA"/>
</dbReference>
<proteinExistence type="predicted"/>
<feature type="region of interest" description="Disordered" evidence="2">
    <location>
        <begin position="135"/>
        <end position="190"/>
    </location>
</feature>
<protein>
    <recommendedName>
        <fullName evidence="4">WW domain-containing protein</fullName>
    </recommendedName>
</protein>
<dbReference type="OrthoDB" id="65822at2759"/>
<feature type="compositionally biased region" description="Gly residues" evidence="2">
    <location>
        <begin position="166"/>
        <end position="183"/>
    </location>
</feature>
<dbReference type="AlphaFoldDB" id="A0A5A8E0E3"/>
<dbReference type="PROSITE" id="PS50020">
    <property type="entry name" value="WW_DOMAIN_2"/>
    <property type="match status" value="1"/>
</dbReference>
<dbReference type="SUPFAM" id="SSF51045">
    <property type="entry name" value="WW domain"/>
    <property type="match status" value="1"/>
</dbReference>
<dbReference type="PROSITE" id="PS50005">
    <property type="entry name" value="TPR"/>
    <property type="match status" value="1"/>
</dbReference>
<dbReference type="InterPro" id="IPR036020">
    <property type="entry name" value="WW_dom_sf"/>
</dbReference>
<dbReference type="Proteomes" id="UP000322899">
    <property type="component" value="Unassembled WGS sequence"/>
</dbReference>
<sequence length="489" mass="51345">MIELHTSPSQDGAAQQQWEVFYDPSTGFPYYHNKATGGTQWENPWADAGGVGSASMAMELRASWRVYERFSFVGMFDALTAVRHRRQLPRAQPRADAIAAIAAMAGMEFDVAQARLEVALLKAEAMAGVQVAPARRASVGAGDPDREGSASWQSGQPQAQGEGEWGDAGGESLGFDGFGGAGEGEGEAEDEDLLAMAGEDEPAEAALAGLHASSAAASGAAARAHGAVSLPPPGTLPGTRVALSGGWNDLGNMWYSRGEWEMAMECFRRSLFWNPEQTATLVNTASLLVKLGFERDAAVVWDYFVDVDGGTMGGWTPEREEQLVASIEEGIRLAARLPGARGRTLGELRLTGEMPDVAAIQAAAREAVTEAASLARAAQADLSADDPAEGGGRAALAAADDAATDGPVAQSTEAAQAETEVGRPTGKSAFAQPKPQMAQAVSWRTWALGWAAGVCAAAGLLLWLGSVVADVVWPVPLGTRRLRRKKRVR</sequence>
<dbReference type="InterPro" id="IPR011990">
    <property type="entry name" value="TPR-like_helical_dom_sf"/>
</dbReference>
<dbReference type="Pfam" id="PF00397">
    <property type="entry name" value="WW"/>
    <property type="match status" value="1"/>
</dbReference>
<evidence type="ECO:0000313" key="6">
    <source>
        <dbReference type="Proteomes" id="UP000322899"/>
    </source>
</evidence>
<evidence type="ECO:0000256" key="2">
    <source>
        <dbReference type="SAM" id="MobiDB-lite"/>
    </source>
</evidence>
<feature type="transmembrane region" description="Helical" evidence="3">
    <location>
        <begin position="446"/>
        <end position="477"/>
    </location>
</feature>
<dbReference type="PROSITE" id="PS01159">
    <property type="entry name" value="WW_DOMAIN_1"/>
    <property type="match status" value="1"/>
</dbReference>
<dbReference type="Gene3D" id="2.20.70.10">
    <property type="match status" value="1"/>
</dbReference>
<evidence type="ECO:0000259" key="4">
    <source>
        <dbReference type="PROSITE" id="PS50020"/>
    </source>
</evidence>
<keyword evidence="3" id="KW-1133">Transmembrane helix</keyword>
<feature type="domain" description="WW" evidence="4">
    <location>
        <begin position="12"/>
        <end position="46"/>
    </location>
</feature>
<feature type="compositionally biased region" description="Polar residues" evidence="2">
    <location>
        <begin position="150"/>
        <end position="159"/>
    </location>
</feature>
<organism evidence="5 6">
    <name type="scientific">Cafeteria roenbergensis</name>
    <name type="common">Marine flagellate</name>
    <dbReference type="NCBI Taxonomy" id="33653"/>
    <lineage>
        <taxon>Eukaryota</taxon>
        <taxon>Sar</taxon>
        <taxon>Stramenopiles</taxon>
        <taxon>Bigyra</taxon>
        <taxon>Opalozoa</taxon>
        <taxon>Bicosoecida</taxon>
        <taxon>Cafeteriaceae</taxon>
        <taxon>Cafeteria</taxon>
    </lineage>
</organism>
<keyword evidence="3" id="KW-0472">Membrane</keyword>